<dbReference type="CDD" id="cd07377">
    <property type="entry name" value="WHTH_GntR"/>
    <property type="match status" value="1"/>
</dbReference>
<keyword evidence="1" id="KW-0805">Transcription regulation</keyword>
<gene>
    <name evidence="6" type="ORF">C7450_109195</name>
</gene>
<dbReference type="InterPro" id="IPR036388">
    <property type="entry name" value="WH-like_DNA-bd_sf"/>
</dbReference>
<organism evidence="6 7">
    <name type="scientific">Chelatococcus asaccharovorans</name>
    <dbReference type="NCBI Taxonomy" id="28210"/>
    <lineage>
        <taxon>Bacteria</taxon>
        <taxon>Pseudomonadati</taxon>
        <taxon>Pseudomonadota</taxon>
        <taxon>Alphaproteobacteria</taxon>
        <taxon>Hyphomicrobiales</taxon>
        <taxon>Chelatococcaceae</taxon>
        <taxon>Chelatococcus</taxon>
    </lineage>
</organism>
<keyword evidence="7" id="KW-1185">Reference proteome</keyword>
<feature type="region of interest" description="Disordered" evidence="4">
    <location>
        <begin position="248"/>
        <end position="277"/>
    </location>
</feature>
<dbReference type="GO" id="GO:0003677">
    <property type="term" value="F:DNA binding"/>
    <property type="evidence" value="ECO:0007669"/>
    <property type="project" value="UniProtKB-KW"/>
</dbReference>
<dbReference type="InterPro" id="IPR008920">
    <property type="entry name" value="TF_FadR/GntR_C"/>
</dbReference>
<dbReference type="PROSITE" id="PS50949">
    <property type="entry name" value="HTH_GNTR"/>
    <property type="match status" value="1"/>
</dbReference>
<evidence type="ECO:0000313" key="6">
    <source>
        <dbReference type="EMBL" id="PXW55785.1"/>
    </source>
</evidence>
<comment type="caution">
    <text evidence="6">The sequence shown here is derived from an EMBL/GenBank/DDBJ whole genome shotgun (WGS) entry which is preliminary data.</text>
</comment>
<dbReference type="AlphaFoldDB" id="A0A2V3U0F5"/>
<evidence type="ECO:0000256" key="3">
    <source>
        <dbReference type="ARBA" id="ARBA00023163"/>
    </source>
</evidence>
<dbReference type="Proteomes" id="UP000248021">
    <property type="component" value="Unassembled WGS sequence"/>
</dbReference>
<dbReference type="RefSeq" id="WP_170147361.1">
    <property type="nucleotide sequence ID" value="NZ_JAHBRY010000001.1"/>
</dbReference>
<accession>A0A2V3U0F5</accession>
<name>A0A2V3U0F5_9HYPH</name>
<dbReference type="Gene3D" id="1.20.120.530">
    <property type="entry name" value="GntR ligand-binding domain-like"/>
    <property type="match status" value="1"/>
</dbReference>
<dbReference type="InterPro" id="IPR000524">
    <property type="entry name" value="Tscrpt_reg_HTH_GntR"/>
</dbReference>
<evidence type="ECO:0000256" key="1">
    <source>
        <dbReference type="ARBA" id="ARBA00023015"/>
    </source>
</evidence>
<dbReference type="InterPro" id="IPR036390">
    <property type="entry name" value="WH_DNA-bd_sf"/>
</dbReference>
<proteinExistence type="predicted"/>
<dbReference type="PANTHER" id="PTHR43537:SF44">
    <property type="entry name" value="GNTR FAMILY REGULATORY PROTEIN"/>
    <property type="match status" value="1"/>
</dbReference>
<feature type="domain" description="HTH gntR-type" evidence="5">
    <location>
        <begin position="13"/>
        <end position="81"/>
    </location>
</feature>
<dbReference type="Pfam" id="PF07729">
    <property type="entry name" value="FCD"/>
    <property type="match status" value="1"/>
</dbReference>
<sequence length="277" mass="29013">MSKRSAVSGHAPRYRHTEVAVAIGRQIVGGAWAPGQALPPEDALSRELGVSRSSLREAIKILAGKGLVKSSPRRGTVVRAQDQWNLFDADVLSWRSEGQLSADFVRELFELRRMIEPDAAALAAERAIPARLNALETAMAALAAADTHSTHSIEADLAFHRAVLAASGNQLLAALAPVIEASLTLAFRVTRATPDELDHVIPMHGAVVDAIISGDAAAARAAMRGLLARSEHDALAVARPGTAARQRAAGCALSQNSVPRKEEAASSAAAQDPALGT</sequence>
<dbReference type="EMBL" id="QJJK01000009">
    <property type="protein sequence ID" value="PXW55785.1"/>
    <property type="molecule type" value="Genomic_DNA"/>
</dbReference>
<keyword evidence="3" id="KW-0804">Transcription</keyword>
<dbReference type="SUPFAM" id="SSF48008">
    <property type="entry name" value="GntR ligand-binding domain-like"/>
    <property type="match status" value="1"/>
</dbReference>
<evidence type="ECO:0000256" key="2">
    <source>
        <dbReference type="ARBA" id="ARBA00023125"/>
    </source>
</evidence>
<protein>
    <submittedName>
        <fullName evidence="6">GntR family transcriptional regulator</fullName>
    </submittedName>
</protein>
<dbReference type="Pfam" id="PF00392">
    <property type="entry name" value="GntR"/>
    <property type="match status" value="1"/>
</dbReference>
<dbReference type="SMART" id="SM00895">
    <property type="entry name" value="FCD"/>
    <property type="match status" value="1"/>
</dbReference>
<evidence type="ECO:0000256" key="4">
    <source>
        <dbReference type="SAM" id="MobiDB-lite"/>
    </source>
</evidence>
<dbReference type="PRINTS" id="PR00035">
    <property type="entry name" value="HTHGNTR"/>
</dbReference>
<dbReference type="SMART" id="SM00345">
    <property type="entry name" value="HTH_GNTR"/>
    <property type="match status" value="1"/>
</dbReference>
<dbReference type="SUPFAM" id="SSF46785">
    <property type="entry name" value="Winged helix' DNA-binding domain"/>
    <property type="match status" value="1"/>
</dbReference>
<reference evidence="6 7" key="1">
    <citation type="submission" date="2018-05" db="EMBL/GenBank/DDBJ databases">
        <title>Genomic Encyclopedia of Type Strains, Phase IV (KMG-IV): sequencing the most valuable type-strain genomes for metagenomic binning, comparative biology and taxonomic classification.</title>
        <authorList>
            <person name="Goeker M."/>
        </authorList>
    </citation>
    <scope>NUCLEOTIDE SEQUENCE [LARGE SCALE GENOMIC DNA]</scope>
    <source>
        <strain evidence="6 7">DSM 6462</strain>
    </source>
</reference>
<evidence type="ECO:0000313" key="7">
    <source>
        <dbReference type="Proteomes" id="UP000248021"/>
    </source>
</evidence>
<dbReference type="Gene3D" id="1.10.10.10">
    <property type="entry name" value="Winged helix-like DNA-binding domain superfamily/Winged helix DNA-binding domain"/>
    <property type="match status" value="1"/>
</dbReference>
<evidence type="ECO:0000259" key="5">
    <source>
        <dbReference type="PROSITE" id="PS50949"/>
    </source>
</evidence>
<dbReference type="PANTHER" id="PTHR43537">
    <property type="entry name" value="TRANSCRIPTIONAL REGULATOR, GNTR FAMILY"/>
    <property type="match status" value="1"/>
</dbReference>
<dbReference type="GO" id="GO:0003700">
    <property type="term" value="F:DNA-binding transcription factor activity"/>
    <property type="evidence" value="ECO:0007669"/>
    <property type="project" value="InterPro"/>
</dbReference>
<dbReference type="InterPro" id="IPR011711">
    <property type="entry name" value="GntR_C"/>
</dbReference>
<keyword evidence="2" id="KW-0238">DNA-binding</keyword>